<keyword evidence="5 10" id="KW-0862">Zinc</keyword>
<dbReference type="InterPro" id="IPR024079">
    <property type="entry name" value="MetalloPept_cat_dom_sf"/>
</dbReference>
<evidence type="ECO:0000313" key="14">
    <source>
        <dbReference type="EMBL" id="KAH3871457.1"/>
    </source>
</evidence>
<dbReference type="GO" id="GO:0006508">
    <property type="term" value="P:proteolysis"/>
    <property type="evidence" value="ECO:0007669"/>
    <property type="project" value="UniProtKB-KW"/>
</dbReference>
<dbReference type="GO" id="GO:0008270">
    <property type="term" value="F:zinc ion binding"/>
    <property type="evidence" value="ECO:0007669"/>
    <property type="project" value="UniProtKB-UniRule"/>
</dbReference>
<feature type="domain" description="MAM" evidence="12">
    <location>
        <begin position="283"/>
        <end position="440"/>
    </location>
</feature>
<keyword evidence="15" id="KW-1185">Reference proteome</keyword>
<evidence type="ECO:0000256" key="8">
    <source>
        <dbReference type="ARBA" id="ARBA00023157"/>
    </source>
</evidence>
<name>A0A9D4RM73_DREPO</name>
<feature type="binding site" evidence="10">
    <location>
        <position position="152"/>
    </location>
    <ligand>
        <name>Zn(2+)</name>
        <dbReference type="ChEBI" id="CHEBI:29105"/>
        <note>catalytic</note>
    </ligand>
</feature>
<keyword evidence="8" id="KW-1015">Disulfide bond</keyword>
<comment type="caution">
    <text evidence="10">Lacks conserved residue(s) required for the propagation of feature annotation.</text>
</comment>
<evidence type="ECO:0000313" key="15">
    <source>
        <dbReference type="Proteomes" id="UP000828390"/>
    </source>
</evidence>
<reference evidence="14" key="1">
    <citation type="journal article" date="2019" name="bioRxiv">
        <title>The Genome of the Zebra Mussel, Dreissena polymorpha: A Resource for Invasive Species Research.</title>
        <authorList>
            <person name="McCartney M.A."/>
            <person name="Auch B."/>
            <person name="Kono T."/>
            <person name="Mallez S."/>
            <person name="Zhang Y."/>
            <person name="Obille A."/>
            <person name="Becker A."/>
            <person name="Abrahante J.E."/>
            <person name="Garbe J."/>
            <person name="Badalamenti J.P."/>
            <person name="Herman A."/>
            <person name="Mangelson H."/>
            <person name="Liachko I."/>
            <person name="Sullivan S."/>
            <person name="Sone E.D."/>
            <person name="Koren S."/>
            <person name="Silverstein K.A.T."/>
            <person name="Beckman K.B."/>
            <person name="Gohl D.M."/>
        </authorList>
    </citation>
    <scope>NUCLEOTIDE SEQUENCE</scope>
    <source>
        <strain evidence="14">Duluth1</strain>
        <tissue evidence="14">Whole animal</tissue>
    </source>
</reference>
<dbReference type="Gene3D" id="3.40.390.10">
    <property type="entry name" value="Collagenase (Catalytic Domain)"/>
    <property type="match status" value="1"/>
</dbReference>
<dbReference type="PANTHER" id="PTHR10127:SF780">
    <property type="entry name" value="METALLOENDOPEPTIDASE"/>
    <property type="match status" value="1"/>
</dbReference>
<evidence type="ECO:0000256" key="11">
    <source>
        <dbReference type="RuleBase" id="RU361183"/>
    </source>
</evidence>
<evidence type="ECO:0000256" key="5">
    <source>
        <dbReference type="ARBA" id="ARBA00022833"/>
    </source>
</evidence>
<feature type="binding site" evidence="10">
    <location>
        <position position="156"/>
    </location>
    <ligand>
        <name>Zn(2+)</name>
        <dbReference type="ChEBI" id="CHEBI:29105"/>
        <note>catalytic</note>
    </ligand>
</feature>
<dbReference type="InterPro" id="IPR001506">
    <property type="entry name" value="Peptidase_M12A"/>
</dbReference>
<dbReference type="InterPro" id="IPR006026">
    <property type="entry name" value="Peptidase_Metallo"/>
</dbReference>
<dbReference type="Gene3D" id="2.60.120.200">
    <property type="match status" value="1"/>
</dbReference>
<dbReference type="GO" id="GO:0004222">
    <property type="term" value="F:metalloendopeptidase activity"/>
    <property type="evidence" value="ECO:0007669"/>
    <property type="project" value="UniProtKB-UniRule"/>
</dbReference>
<gene>
    <name evidence="14" type="ORF">DPMN_034660</name>
</gene>
<evidence type="ECO:0000259" key="12">
    <source>
        <dbReference type="PROSITE" id="PS50060"/>
    </source>
</evidence>
<dbReference type="SUPFAM" id="SSF55486">
    <property type="entry name" value="Metalloproteases ('zincins'), catalytic domain"/>
    <property type="match status" value="1"/>
</dbReference>
<dbReference type="PANTHER" id="PTHR10127">
    <property type="entry name" value="DISCOIDIN, CUB, EGF, LAMININ , AND ZINC METALLOPROTEASE DOMAIN CONTAINING"/>
    <property type="match status" value="1"/>
</dbReference>
<dbReference type="InterPro" id="IPR013320">
    <property type="entry name" value="ConA-like_dom_sf"/>
</dbReference>
<dbReference type="FunFam" id="3.40.390.10:FF:000015">
    <property type="entry name" value="Meprin A subunit"/>
    <property type="match status" value="1"/>
</dbReference>
<dbReference type="InterPro" id="IPR000998">
    <property type="entry name" value="MAM_dom"/>
</dbReference>
<dbReference type="Pfam" id="PF00629">
    <property type="entry name" value="MAM"/>
    <property type="match status" value="1"/>
</dbReference>
<dbReference type="GO" id="GO:0016020">
    <property type="term" value="C:membrane"/>
    <property type="evidence" value="ECO:0007669"/>
    <property type="project" value="InterPro"/>
</dbReference>
<evidence type="ECO:0000256" key="2">
    <source>
        <dbReference type="ARBA" id="ARBA00022723"/>
    </source>
</evidence>
<evidence type="ECO:0000259" key="13">
    <source>
        <dbReference type="PROSITE" id="PS51864"/>
    </source>
</evidence>
<dbReference type="PROSITE" id="PS50060">
    <property type="entry name" value="MAM_2"/>
    <property type="match status" value="1"/>
</dbReference>
<organism evidence="14 15">
    <name type="scientific">Dreissena polymorpha</name>
    <name type="common">Zebra mussel</name>
    <name type="synonym">Mytilus polymorpha</name>
    <dbReference type="NCBI Taxonomy" id="45954"/>
    <lineage>
        <taxon>Eukaryota</taxon>
        <taxon>Metazoa</taxon>
        <taxon>Spiralia</taxon>
        <taxon>Lophotrochozoa</taxon>
        <taxon>Mollusca</taxon>
        <taxon>Bivalvia</taxon>
        <taxon>Autobranchia</taxon>
        <taxon>Heteroconchia</taxon>
        <taxon>Euheterodonta</taxon>
        <taxon>Imparidentia</taxon>
        <taxon>Neoheterodontei</taxon>
        <taxon>Myida</taxon>
        <taxon>Dreissenoidea</taxon>
        <taxon>Dreissenidae</taxon>
        <taxon>Dreissena</taxon>
    </lineage>
</organism>
<keyword evidence="7" id="KW-0865">Zymogen</keyword>
<dbReference type="SMART" id="SM00235">
    <property type="entry name" value="ZnMc"/>
    <property type="match status" value="1"/>
</dbReference>
<dbReference type="PROSITE" id="PS51864">
    <property type="entry name" value="ASTACIN"/>
    <property type="match status" value="1"/>
</dbReference>
<dbReference type="SUPFAM" id="SSF49899">
    <property type="entry name" value="Concanavalin A-like lectins/glucanases"/>
    <property type="match status" value="1"/>
</dbReference>
<dbReference type="EMBL" id="JAIWYP010000002">
    <property type="protein sequence ID" value="KAH3871457.1"/>
    <property type="molecule type" value="Genomic_DNA"/>
</dbReference>
<comment type="caution">
    <text evidence="14">The sequence shown here is derived from an EMBL/GenBank/DDBJ whole genome shotgun (WGS) entry which is preliminary data.</text>
</comment>
<dbReference type="SMART" id="SM00137">
    <property type="entry name" value="MAM"/>
    <property type="match status" value="1"/>
</dbReference>
<dbReference type="Proteomes" id="UP000828390">
    <property type="component" value="Unassembled WGS sequence"/>
</dbReference>
<dbReference type="EC" id="3.4.24.-" evidence="11"/>
<proteinExistence type="predicted"/>
<keyword evidence="3" id="KW-0732">Signal</keyword>
<dbReference type="InterPro" id="IPR034035">
    <property type="entry name" value="Astacin-like_dom"/>
</dbReference>
<keyword evidence="6 10" id="KW-0482">Metalloprotease</keyword>
<evidence type="ECO:0000256" key="1">
    <source>
        <dbReference type="ARBA" id="ARBA00022670"/>
    </source>
</evidence>
<evidence type="ECO:0000256" key="3">
    <source>
        <dbReference type="ARBA" id="ARBA00022729"/>
    </source>
</evidence>
<keyword evidence="2 10" id="KW-0479">Metal-binding</keyword>
<dbReference type="PRINTS" id="PR00480">
    <property type="entry name" value="ASTACIN"/>
</dbReference>
<keyword evidence="1 10" id="KW-0645">Protease</keyword>
<feature type="binding site" evidence="10">
    <location>
        <position position="162"/>
    </location>
    <ligand>
        <name>Zn(2+)</name>
        <dbReference type="ChEBI" id="CHEBI:29105"/>
        <note>catalytic</note>
    </ligand>
</feature>
<evidence type="ECO:0000256" key="9">
    <source>
        <dbReference type="ARBA" id="ARBA00023180"/>
    </source>
</evidence>
<reference evidence="14" key="2">
    <citation type="submission" date="2020-11" db="EMBL/GenBank/DDBJ databases">
        <authorList>
            <person name="McCartney M.A."/>
            <person name="Auch B."/>
            <person name="Kono T."/>
            <person name="Mallez S."/>
            <person name="Becker A."/>
            <person name="Gohl D.M."/>
            <person name="Silverstein K.A.T."/>
            <person name="Koren S."/>
            <person name="Bechman K.B."/>
            <person name="Herman A."/>
            <person name="Abrahante J.E."/>
            <person name="Garbe J."/>
        </authorList>
    </citation>
    <scope>NUCLEOTIDE SEQUENCE</scope>
    <source>
        <strain evidence="14">Duluth1</strain>
        <tissue evidence="14">Whole animal</tissue>
    </source>
</reference>
<keyword evidence="9" id="KW-0325">Glycoprotein</keyword>
<evidence type="ECO:0000256" key="4">
    <source>
        <dbReference type="ARBA" id="ARBA00022801"/>
    </source>
</evidence>
<dbReference type="Pfam" id="PF01400">
    <property type="entry name" value="Astacin"/>
    <property type="match status" value="1"/>
</dbReference>
<evidence type="ECO:0000256" key="10">
    <source>
        <dbReference type="PROSITE-ProRule" id="PRU01211"/>
    </source>
</evidence>
<sequence length="523" mass="57913">MLLVVFACVGFVVSVPLDNEVPFAYVEDVDMHPEEISGLFEGDIDLMPGENPLHRNAINDRRRRWANGIVPYEISSTYPATVQTIFKQAMAEIEEKTKVNGKTCIHFKPHAGEPGYVKFVTGNGCHTPVGYIGRQSDVTIGNGCERKGTVMHELLHALGFWHEQSRTDRDNYVTVHPENIQKGTEGNFNKYPTGYIDMLGQPYDYGSIMHYSAYAFAIDPHKMTIEPKRPGVTIGQRTALSPTDIKEIQLLYDCIAADPNGHTSDPFVTAPPTTTPAPPTGSDVCTFETGLCTWTNSHSDTMDWTRYHGSTPSANTGPTTDYTGSTSHYYLYLEATGHANKVARLDSKLYPGGDYCVDFYAHMHGSGIGSLYLNVKAGNQIIHLQSWSGEHGTLWAHIRLNAKVHTTGYFNFEFEGHTTSSQLGDIAIDDITIHPGNCYSPGHDVLGWAFKHPVGDFFDDFYTNLHGACIVTLYLHVNAGTYFAIAELAGKTVTQWSIPVRCRDRSSSFDNRRSATIFAFAAL</sequence>
<feature type="active site" evidence="10">
    <location>
        <position position="153"/>
    </location>
</feature>
<dbReference type="CDD" id="cd04280">
    <property type="entry name" value="ZnMc_astacin_like"/>
    <property type="match status" value="1"/>
</dbReference>
<evidence type="ECO:0000256" key="6">
    <source>
        <dbReference type="ARBA" id="ARBA00023049"/>
    </source>
</evidence>
<comment type="cofactor">
    <cofactor evidence="10 11">
        <name>Zn(2+)</name>
        <dbReference type="ChEBI" id="CHEBI:29105"/>
    </cofactor>
    <text evidence="10 11">Binds 1 zinc ion per subunit.</text>
</comment>
<dbReference type="AlphaFoldDB" id="A0A9D4RM73"/>
<feature type="domain" description="Peptidase M12A" evidence="13">
    <location>
        <begin position="56"/>
        <end position="255"/>
    </location>
</feature>
<accession>A0A9D4RM73</accession>
<protein>
    <recommendedName>
        <fullName evidence="11">Metalloendopeptidase</fullName>
        <ecNumber evidence="11">3.4.24.-</ecNumber>
    </recommendedName>
</protein>
<evidence type="ECO:0000256" key="7">
    <source>
        <dbReference type="ARBA" id="ARBA00023145"/>
    </source>
</evidence>
<dbReference type="CDD" id="cd06263">
    <property type="entry name" value="MAM"/>
    <property type="match status" value="1"/>
</dbReference>
<keyword evidence="4 10" id="KW-0378">Hydrolase</keyword>